<dbReference type="AlphaFoldDB" id="A0A426Y4F7"/>
<comment type="caution">
    <text evidence="1">The sequence shown here is derived from an EMBL/GenBank/DDBJ whole genome shotgun (WGS) entry which is preliminary data.</text>
</comment>
<proteinExistence type="predicted"/>
<organism evidence="1 2">
    <name type="scientific">Ensete ventricosum</name>
    <name type="common">Abyssinian banana</name>
    <name type="synonym">Musa ensete</name>
    <dbReference type="NCBI Taxonomy" id="4639"/>
    <lineage>
        <taxon>Eukaryota</taxon>
        <taxon>Viridiplantae</taxon>
        <taxon>Streptophyta</taxon>
        <taxon>Embryophyta</taxon>
        <taxon>Tracheophyta</taxon>
        <taxon>Spermatophyta</taxon>
        <taxon>Magnoliopsida</taxon>
        <taxon>Liliopsida</taxon>
        <taxon>Zingiberales</taxon>
        <taxon>Musaceae</taxon>
        <taxon>Ensete</taxon>
    </lineage>
</organism>
<dbReference type="EMBL" id="AMZH03015042">
    <property type="protein sequence ID" value="RRT46659.1"/>
    <property type="molecule type" value="Genomic_DNA"/>
</dbReference>
<protein>
    <submittedName>
        <fullName evidence="1">Uncharacterized protein</fullName>
    </submittedName>
</protein>
<gene>
    <name evidence="1" type="ORF">B296_00026781</name>
</gene>
<reference evidence="1 2" key="1">
    <citation type="journal article" date="2014" name="Agronomy (Basel)">
        <title>A Draft Genome Sequence for Ensete ventricosum, the Drought-Tolerant Tree Against Hunger.</title>
        <authorList>
            <person name="Harrison J."/>
            <person name="Moore K.A."/>
            <person name="Paszkiewicz K."/>
            <person name="Jones T."/>
            <person name="Grant M."/>
            <person name="Ambacheew D."/>
            <person name="Muzemil S."/>
            <person name="Studholme D.J."/>
        </authorList>
    </citation>
    <scope>NUCLEOTIDE SEQUENCE [LARGE SCALE GENOMIC DNA]</scope>
</reference>
<dbReference type="Proteomes" id="UP000287651">
    <property type="component" value="Unassembled WGS sequence"/>
</dbReference>
<evidence type="ECO:0000313" key="2">
    <source>
        <dbReference type="Proteomes" id="UP000287651"/>
    </source>
</evidence>
<evidence type="ECO:0000313" key="1">
    <source>
        <dbReference type="EMBL" id="RRT46659.1"/>
    </source>
</evidence>
<sequence>MTWSSRCLSSKSLSQQLHHRALAGDLKSFSGCFHCKPASVDGNHTVAKAILADAGGCCQGGQAEKVSGMVAV</sequence>
<name>A0A426Y4F7_ENSVE</name>
<accession>A0A426Y4F7</accession>